<dbReference type="Proteomes" id="UP000008204">
    <property type="component" value="Chromosome"/>
</dbReference>
<dbReference type="InterPro" id="IPR051199">
    <property type="entry name" value="LPS_LOS_Heptosyltrfase"/>
</dbReference>
<dbReference type="GO" id="GO:0009244">
    <property type="term" value="P:lipopolysaccharide core region biosynthetic process"/>
    <property type="evidence" value="ECO:0007669"/>
    <property type="project" value="TreeGrafter"/>
</dbReference>
<dbReference type="CDD" id="cd03789">
    <property type="entry name" value="GT9_LPS_heptosyltransferase"/>
    <property type="match status" value="1"/>
</dbReference>
<dbReference type="InterPro" id="IPR002201">
    <property type="entry name" value="Glyco_trans_9"/>
</dbReference>
<dbReference type="PANTHER" id="PTHR30160">
    <property type="entry name" value="TETRAACYLDISACCHARIDE 4'-KINASE-RELATED"/>
    <property type="match status" value="1"/>
</dbReference>
<dbReference type="AlphaFoldDB" id="B7JWR0"/>
<keyword evidence="4" id="KW-1185">Reference proteome</keyword>
<dbReference type="EMBL" id="CP001287">
    <property type="protein sequence ID" value="ACK64706.1"/>
    <property type="molecule type" value="Genomic_DNA"/>
</dbReference>
<dbReference type="GO" id="GO:0005829">
    <property type="term" value="C:cytosol"/>
    <property type="evidence" value="ECO:0007669"/>
    <property type="project" value="TreeGrafter"/>
</dbReference>
<gene>
    <name evidence="3" type="ordered locus">PCC8801_0618</name>
</gene>
<dbReference type="Gene3D" id="3.40.50.2000">
    <property type="entry name" value="Glycogen Phosphorylase B"/>
    <property type="match status" value="2"/>
</dbReference>
<dbReference type="eggNOG" id="COG0859">
    <property type="taxonomic scope" value="Bacteria"/>
</dbReference>
<accession>B7JWR0</accession>
<dbReference type="GO" id="GO:0008713">
    <property type="term" value="F:ADP-heptose-lipopolysaccharide heptosyltransferase activity"/>
    <property type="evidence" value="ECO:0007669"/>
    <property type="project" value="TreeGrafter"/>
</dbReference>
<dbReference type="SUPFAM" id="SSF53756">
    <property type="entry name" value="UDP-Glycosyltransferase/glycogen phosphorylase"/>
    <property type="match status" value="1"/>
</dbReference>
<organism evidence="3 4">
    <name type="scientific">Rippkaea orientalis (strain PCC 8801 / RF-1)</name>
    <name type="common">Cyanothece sp. (strain PCC 8801)</name>
    <dbReference type="NCBI Taxonomy" id="41431"/>
    <lineage>
        <taxon>Bacteria</taxon>
        <taxon>Bacillati</taxon>
        <taxon>Cyanobacteriota</taxon>
        <taxon>Cyanophyceae</taxon>
        <taxon>Oscillatoriophycideae</taxon>
        <taxon>Chroococcales</taxon>
        <taxon>Aphanothecaceae</taxon>
        <taxon>Rippkaea</taxon>
        <taxon>Rippkaea orientalis</taxon>
    </lineage>
</organism>
<dbReference type="OrthoDB" id="9797795at2"/>
<keyword evidence="1" id="KW-0328">Glycosyltransferase</keyword>
<evidence type="ECO:0000256" key="2">
    <source>
        <dbReference type="ARBA" id="ARBA00022679"/>
    </source>
</evidence>
<protein>
    <submittedName>
        <fullName evidence="3">Glycosyl transferase family 9</fullName>
    </submittedName>
</protein>
<dbReference type="RefSeq" id="WP_012593983.1">
    <property type="nucleotide sequence ID" value="NC_011726.1"/>
</dbReference>
<reference evidence="4" key="1">
    <citation type="journal article" date="2011" name="MBio">
        <title>Novel metabolic attributes of the genus Cyanothece, comprising a group of unicellular nitrogen-fixing Cyanobacteria.</title>
        <authorList>
            <person name="Bandyopadhyay A."/>
            <person name="Elvitigala T."/>
            <person name="Welsh E."/>
            <person name="Stockel J."/>
            <person name="Liberton M."/>
            <person name="Min H."/>
            <person name="Sherman L.A."/>
            <person name="Pakrasi H.B."/>
        </authorList>
    </citation>
    <scope>NUCLEOTIDE SEQUENCE [LARGE SCALE GENOMIC DNA]</scope>
    <source>
        <strain evidence="4">PCC 8801</strain>
    </source>
</reference>
<evidence type="ECO:0000313" key="4">
    <source>
        <dbReference type="Proteomes" id="UP000008204"/>
    </source>
</evidence>
<keyword evidence="2 3" id="KW-0808">Transferase</keyword>
<sequence length="315" mass="35110">MRILALVPGGIGDQILFFPTLETLKTQYPKATIDVIVEPRAKAAYRVCPIVHEVLAFDYRDRNGLADYLNLLGIIRDREYDIALSLGQRWTIEMLLWLNGIPLRVGYQSSTAWFLSNPVPLKSSQYTPEIFHDILTGLRIQNPCPPVKIALPKEDIDWAEAEQKRLDLKETGYILIYPFQSPNPKNSYPVGLWQKVIANIQAKQPNLPIVLLQDANNVEKVALMLENTPNLKVTEPGDVGKFAAMIAAANLMLCTDNEALPVAIAVGTYTIALFGPTDPTQSIPPGSDRYLGIQSTSDNVADIDPETILQKMWQK</sequence>
<dbReference type="Pfam" id="PF01075">
    <property type="entry name" value="Glyco_transf_9"/>
    <property type="match status" value="1"/>
</dbReference>
<dbReference type="PANTHER" id="PTHR30160:SF7">
    <property type="entry name" value="ADP-HEPTOSE--LPS HEPTOSYLTRANSFERASE 2"/>
    <property type="match status" value="1"/>
</dbReference>
<dbReference type="KEGG" id="cyp:PCC8801_0618"/>
<dbReference type="CAZy" id="GT9">
    <property type="family name" value="Glycosyltransferase Family 9"/>
</dbReference>
<dbReference type="STRING" id="41431.PCC8801_0618"/>
<name>B7JWR0_RIPO1</name>
<evidence type="ECO:0000313" key="3">
    <source>
        <dbReference type="EMBL" id="ACK64706.1"/>
    </source>
</evidence>
<dbReference type="HOGENOM" id="CLU_038371_0_0_3"/>
<proteinExistence type="predicted"/>
<evidence type="ECO:0000256" key="1">
    <source>
        <dbReference type="ARBA" id="ARBA00022676"/>
    </source>
</evidence>